<evidence type="ECO:0000313" key="3">
    <source>
        <dbReference type="Proteomes" id="UP000320239"/>
    </source>
</evidence>
<dbReference type="Proteomes" id="UP000320239">
    <property type="component" value="Unassembled WGS sequence"/>
</dbReference>
<dbReference type="EMBL" id="VIWY01000005">
    <property type="protein sequence ID" value="TWG12945.1"/>
    <property type="molecule type" value="Genomic_DNA"/>
</dbReference>
<name>A0A561VMW0_ACTTI</name>
<reference evidence="2 3" key="1">
    <citation type="submission" date="2019-06" db="EMBL/GenBank/DDBJ databases">
        <title>Sequencing the genomes of 1000 actinobacteria strains.</title>
        <authorList>
            <person name="Klenk H.-P."/>
        </authorList>
    </citation>
    <scope>NUCLEOTIDE SEQUENCE [LARGE SCALE GENOMIC DNA]</scope>
    <source>
        <strain evidence="2 3">DSM 43866</strain>
    </source>
</reference>
<accession>A0A561VMW0</accession>
<dbReference type="AlphaFoldDB" id="A0A561VMW0"/>
<sequence length="376" mass="41344">MYLPSERETGAHVIVPAVRLLLCLVLGALAGMGAYLWLVPGRPAAAMTFAAAVAAATAWPVSRVFPRGLLRRRWAMARAVRRHGWDAASPAWTHYAALLSRLSEDIDREQQRLAQPGYRSRTRRDVRQAAAVEPAREFLRAAHRLLIDARGPEADDLSYPKGRARLQAYRAVLHDLATAATIGARTDAGQAERPAVYLDAFVAEFGAARLARAAPLWPQASEYLQARWAAGERSIDLLAALTTLAAMTGRMWQEAIDTGLPVSGGFLHTLDPQRWERDTHVGWSNDPALLVELVQWLARRRRYEEALAVARGERDRGNEFAAAQIERVERWQATGRDPTPPRRPSSNPFPRTYGVSSTISLPPTGSGGGFYGGFGV</sequence>
<evidence type="ECO:0000256" key="1">
    <source>
        <dbReference type="SAM" id="MobiDB-lite"/>
    </source>
</evidence>
<evidence type="ECO:0000313" key="2">
    <source>
        <dbReference type="EMBL" id="TWG12945.1"/>
    </source>
</evidence>
<organism evidence="2 3">
    <name type="scientific">Actinoplanes teichomyceticus</name>
    <dbReference type="NCBI Taxonomy" id="1867"/>
    <lineage>
        <taxon>Bacteria</taxon>
        <taxon>Bacillati</taxon>
        <taxon>Actinomycetota</taxon>
        <taxon>Actinomycetes</taxon>
        <taxon>Micromonosporales</taxon>
        <taxon>Micromonosporaceae</taxon>
        <taxon>Actinoplanes</taxon>
    </lineage>
</organism>
<gene>
    <name evidence="2" type="ORF">FHX34_105813</name>
</gene>
<feature type="region of interest" description="Disordered" evidence="1">
    <location>
        <begin position="329"/>
        <end position="364"/>
    </location>
</feature>
<protein>
    <submittedName>
        <fullName evidence="2">Uncharacterized protein</fullName>
    </submittedName>
</protein>
<dbReference type="RefSeq" id="WP_122978550.1">
    <property type="nucleotide sequence ID" value="NZ_BOMX01000091.1"/>
</dbReference>
<proteinExistence type="predicted"/>
<feature type="compositionally biased region" description="Polar residues" evidence="1">
    <location>
        <begin position="354"/>
        <end position="363"/>
    </location>
</feature>
<keyword evidence="3" id="KW-1185">Reference proteome</keyword>
<comment type="caution">
    <text evidence="2">The sequence shown here is derived from an EMBL/GenBank/DDBJ whole genome shotgun (WGS) entry which is preliminary data.</text>
</comment>